<dbReference type="OrthoDB" id="8062037at2759"/>
<sequence>MDNEEGEDSCPICLCNYTTTGDHKIVSLKCGHLFGKQCIESWFNRRSTALCPKCCMKSKKTEIRPVFASKIIAIDSVKEEETIKELNQERKLRMDLQIENDKLKTTINYLNNELLKKESLKTQTTYNFLHKRLLKKFHTKVNKNSILIYEKMNNVILFSFLENKLGIKKFDANTLKNVEFFGVNDFFTSDFIKDIKPSPFNDGIFGIVYQKFFKLFTSFNNKEAYTFTHDRNLTSFDFDDENRHLIFLGCEDGKVSILNLETNRIIQEIFVAGCPIHSICKDNEILYCAGFLGVYKIIEDIIEKVEGRFYPVCTNLFSDGKSILATFRNESMTAMHYLLNTDLFLNLGRIHYRRNRDKIFNNYLFTVDDSNREIVVFDIEKWKVIYKYKINEEIIDFVSSEDKFFLLTEGGIYVFID</sequence>
<dbReference type="GO" id="GO:0004842">
    <property type="term" value="F:ubiquitin-protein transferase activity"/>
    <property type="evidence" value="ECO:0007669"/>
    <property type="project" value="InterPro"/>
</dbReference>
<dbReference type="EMBL" id="KK365136">
    <property type="protein sequence ID" value="KCZ81870.1"/>
    <property type="molecule type" value="Genomic_DNA"/>
</dbReference>
<keyword evidence="2" id="KW-0862">Zinc</keyword>
<dbReference type="InterPro" id="IPR013083">
    <property type="entry name" value="Znf_RING/FYVE/PHD"/>
</dbReference>
<dbReference type="InterPro" id="IPR015943">
    <property type="entry name" value="WD40/YVTN_repeat-like_dom_sf"/>
</dbReference>
<dbReference type="GO" id="GO:0036297">
    <property type="term" value="P:interstrand cross-link repair"/>
    <property type="evidence" value="ECO:0007669"/>
    <property type="project" value="InterPro"/>
</dbReference>
<protein>
    <recommendedName>
        <fullName evidence="4">RING-type domain-containing protein</fullName>
    </recommendedName>
</protein>
<dbReference type="GO" id="GO:0008270">
    <property type="term" value="F:zinc ion binding"/>
    <property type="evidence" value="ECO:0007669"/>
    <property type="project" value="UniProtKB-KW"/>
</dbReference>
<organism evidence="5 6">
    <name type="scientific">Anncaliia algerae PRA339</name>
    <dbReference type="NCBI Taxonomy" id="1288291"/>
    <lineage>
        <taxon>Eukaryota</taxon>
        <taxon>Fungi</taxon>
        <taxon>Fungi incertae sedis</taxon>
        <taxon>Microsporidia</taxon>
        <taxon>Tubulinosematoidea</taxon>
        <taxon>Tubulinosematidae</taxon>
        <taxon>Anncaliia</taxon>
    </lineage>
</organism>
<evidence type="ECO:0000256" key="3">
    <source>
        <dbReference type="SAM" id="Coils"/>
    </source>
</evidence>
<dbReference type="InterPro" id="IPR037381">
    <property type="entry name" value="RFWD3"/>
</dbReference>
<reference evidence="6" key="1">
    <citation type="submission" date="2013-02" db="EMBL/GenBank/DDBJ databases">
        <authorList>
            <consortium name="The Broad Institute Genome Sequencing Platform"/>
            <person name="Cuomo C."/>
            <person name="Becnel J."/>
            <person name="Sanscrainte N."/>
            <person name="Walker B."/>
            <person name="Young S.K."/>
            <person name="Zeng Q."/>
            <person name="Gargeya S."/>
            <person name="Fitzgerald M."/>
            <person name="Haas B."/>
            <person name="Abouelleil A."/>
            <person name="Alvarado L."/>
            <person name="Arachchi H.M."/>
            <person name="Berlin A.M."/>
            <person name="Chapman S.B."/>
            <person name="Dewar J."/>
            <person name="Goldberg J."/>
            <person name="Griggs A."/>
            <person name="Gujja S."/>
            <person name="Hansen M."/>
            <person name="Howarth C."/>
            <person name="Imamovic A."/>
            <person name="Larimer J."/>
            <person name="McCowan C."/>
            <person name="Murphy C."/>
            <person name="Neiman D."/>
            <person name="Pearson M."/>
            <person name="Priest M."/>
            <person name="Roberts A."/>
            <person name="Saif S."/>
            <person name="Shea T."/>
            <person name="Sisk P."/>
            <person name="Sykes S."/>
            <person name="Wortman J."/>
            <person name="Nusbaum C."/>
            <person name="Birren B."/>
        </authorList>
    </citation>
    <scope>NUCLEOTIDE SEQUENCE [LARGE SCALE GENOMIC DNA]</scope>
    <source>
        <strain evidence="6">PRA339</strain>
    </source>
</reference>
<dbReference type="InterPro" id="IPR036322">
    <property type="entry name" value="WD40_repeat_dom_sf"/>
</dbReference>
<evidence type="ECO:0000256" key="1">
    <source>
        <dbReference type="ARBA" id="ARBA00034306"/>
    </source>
</evidence>
<keyword evidence="6" id="KW-1185">Reference proteome</keyword>
<proteinExistence type="predicted"/>
<dbReference type="InterPro" id="IPR001841">
    <property type="entry name" value="Znf_RING"/>
</dbReference>
<dbReference type="SMART" id="SM00184">
    <property type="entry name" value="RING"/>
    <property type="match status" value="1"/>
</dbReference>
<dbReference type="Pfam" id="PF13639">
    <property type="entry name" value="zf-RING_2"/>
    <property type="match status" value="1"/>
</dbReference>
<dbReference type="GO" id="GO:0016604">
    <property type="term" value="C:nuclear body"/>
    <property type="evidence" value="ECO:0007669"/>
    <property type="project" value="UniProtKB-SubCell"/>
</dbReference>
<dbReference type="AlphaFoldDB" id="A0A059F3T3"/>
<dbReference type="PROSITE" id="PS50089">
    <property type="entry name" value="ZF_RING_2"/>
    <property type="match status" value="1"/>
</dbReference>
<feature type="domain" description="RING-type" evidence="4">
    <location>
        <begin position="10"/>
        <end position="54"/>
    </location>
</feature>
<dbReference type="Gene3D" id="3.30.40.10">
    <property type="entry name" value="Zinc/RING finger domain, C3HC4 (zinc finger)"/>
    <property type="match status" value="1"/>
</dbReference>
<evidence type="ECO:0000256" key="2">
    <source>
        <dbReference type="PROSITE-ProRule" id="PRU00175"/>
    </source>
</evidence>
<reference evidence="5 6" key="2">
    <citation type="submission" date="2014-03" db="EMBL/GenBank/DDBJ databases">
        <title>The Genome Sequence of Anncaliia algerae insect isolate PRA339.</title>
        <authorList>
            <consortium name="The Broad Institute Genome Sequencing Platform"/>
            <consortium name="The Broad Institute Genome Sequencing Center for Infectious Disease"/>
            <person name="Cuomo C."/>
            <person name="Becnel J."/>
            <person name="Sanscrainte N."/>
            <person name="Walker B."/>
            <person name="Young S.K."/>
            <person name="Zeng Q."/>
            <person name="Gargeya S."/>
            <person name="Fitzgerald M."/>
            <person name="Haas B."/>
            <person name="Abouelleil A."/>
            <person name="Alvarado L."/>
            <person name="Arachchi H.M."/>
            <person name="Berlin A.M."/>
            <person name="Chapman S.B."/>
            <person name="Dewar J."/>
            <person name="Goldberg J."/>
            <person name="Griggs A."/>
            <person name="Gujja S."/>
            <person name="Hansen M."/>
            <person name="Howarth C."/>
            <person name="Imamovic A."/>
            <person name="Larimer J."/>
            <person name="McCowan C."/>
            <person name="Murphy C."/>
            <person name="Neiman D."/>
            <person name="Pearson M."/>
            <person name="Priest M."/>
            <person name="Roberts A."/>
            <person name="Saif S."/>
            <person name="Shea T."/>
            <person name="Sisk P."/>
            <person name="Sykes S."/>
            <person name="Wortman J."/>
            <person name="Nusbaum C."/>
            <person name="Birren B."/>
        </authorList>
    </citation>
    <scope>NUCLEOTIDE SEQUENCE [LARGE SCALE GENOMIC DNA]</scope>
    <source>
        <strain evidence="5 6">PRA339</strain>
    </source>
</reference>
<evidence type="ECO:0000259" key="4">
    <source>
        <dbReference type="PROSITE" id="PS50089"/>
    </source>
</evidence>
<feature type="coiled-coil region" evidence="3">
    <location>
        <begin position="86"/>
        <end position="113"/>
    </location>
</feature>
<keyword evidence="3" id="KW-0175">Coiled coil</keyword>
<dbReference type="SUPFAM" id="SSF57850">
    <property type="entry name" value="RING/U-box"/>
    <property type="match status" value="1"/>
</dbReference>
<keyword evidence="2" id="KW-0863">Zinc-finger</keyword>
<dbReference type="Gene3D" id="2.130.10.10">
    <property type="entry name" value="YVTN repeat-like/Quinoprotein amine dehydrogenase"/>
    <property type="match status" value="1"/>
</dbReference>
<dbReference type="SUPFAM" id="SSF50978">
    <property type="entry name" value="WD40 repeat-like"/>
    <property type="match status" value="1"/>
</dbReference>
<dbReference type="HOGENOM" id="CLU_637927_0_0_1"/>
<dbReference type="PANTHER" id="PTHR16047:SF7">
    <property type="entry name" value="E3 UBIQUITIN-PROTEIN LIGASE RFWD3"/>
    <property type="match status" value="1"/>
</dbReference>
<comment type="subcellular location">
    <subcellularLocation>
        <location evidence="1">Nucleus</location>
        <location evidence="1">Nuclear body</location>
    </subcellularLocation>
</comment>
<dbReference type="Proteomes" id="UP000030655">
    <property type="component" value="Unassembled WGS sequence"/>
</dbReference>
<evidence type="ECO:0000313" key="5">
    <source>
        <dbReference type="EMBL" id="KCZ81870.1"/>
    </source>
</evidence>
<evidence type="ECO:0000313" key="6">
    <source>
        <dbReference type="Proteomes" id="UP000030655"/>
    </source>
</evidence>
<gene>
    <name evidence="5" type="ORF">H312_00771</name>
</gene>
<accession>A0A059F3T3</accession>
<dbReference type="GO" id="GO:0016567">
    <property type="term" value="P:protein ubiquitination"/>
    <property type="evidence" value="ECO:0007669"/>
    <property type="project" value="InterPro"/>
</dbReference>
<name>A0A059F3T3_9MICR</name>
<dbReference type="STRING" id="1288291.A0A059F3T3"/>
<dbReference type="VEuPathDB" id="MicrosporidiaDB:H312_00771"/>
<dbReference type="PANTHER" id="PTHR16047">
    <property type="entry name" value="RFWD3 PROTEIN"/>
    <property type="match status" value="1"/>
</dbReference>
<keyword evidence="2" id="KW-0479">Metal-binding</keyword>